<feature type="transmembrane region" description="Helical" evidence="1">
    <location>
        <begin position="92"/>
        <end position="112"/>
    </location>
</feature>
<dbReference type="Pfam" id="PF09955">
    <property type="entry name" value="DUF2189"/>
    <property type="match status" value="1"/>
</dbReference>
<keyword evidence="1" id="KW-0472">Membrane</keyword>
<feature type="transmembrane region" description="Helical" evidence="1">
    <location>
        <begin position="141"/>
        <end position="161"/>
    </location>
</feature>
<keyword evidence="1" id="KW-0812">Transmembrane</keyword>
<name>A0ABX0G636_9RHOB</name>
<dbReference type="InterPro" id="IPR018692">
    <property type="entry name" value="DUF2189"/>
</dbReference>
<sequence length="284" mass="29655">MPKTIGNPLSWTLGALGSAAGYATEVATQAAADPDLRPETRVLVPGDLRAALRKGWDDLAAMRSDVLFACMLYPAMGAVLLALASQGNLTHLLFPVLSGFALVGPVAALGLYELSRRREAGLEASWGAMFDVLRNPRFPRILMLSLFNGVIFMAWLLLADAIHAATLGSERPASLMALVTAALTTPAGWVMTVVGTAVGAVLAAAVLAVSVVSFPLLLDRDVSLPVAVMTSVRVARENPGVIATWGLIVAGGLVLGILPLLLGLVVVLPVLGHATWHLYRAAVV</sequence>
<feature type="transmembrane region" description="Helical" evidence="1">
    <location>
        <begin position="66"/>
        <end position="85"/>
    </location>
</feature>
<feature type="transmembrane region" description="Helical" evidence="1">
    <location>
        <begin position="197"/>
        <end position="218"/>
    </location>
</feature>
<dbReference type="EMBL" id="JAANHS010000004">
    <property type="protein sequence ID" value="NHB76551.1"/>
    <property type="molecule type" value="Genomic_DNA"/>
</dbReference>
<accession>A0ABX0G636</accession>
<evidence type="ECO:0000313" key="2">
    <source>
        <dbReference type="EMBL" id="NHB76551.1"/>
    </source>
</evidence>
<comment type="caution">
    <text evidence="2">The sequence shown here is derived from an EMBL/GenBank/DDBJ whole genome shotgun (WGS) entry which is preliminary data.</text>
</comment>
<gene>
    <name evidence="2" type="ORF">G8O29_07320</name>
</gene>
<keyword evidence="1" id="KW-1133">Transmembrane helix</keyword>
<feature type="transmembrane region" description="Helical" evidence="1">
    <location>
        <begin position="239"/>
        <end position="271"/>
    </location>
</feature>
<reference evidence="2 3" key="1">
    <citation type="journal article" date="2022" name="Microorganisms">
        <title>Genome Sequence and Characterization of a Xanthorhodopsin-Containing, Aerobic Anoxygenic Phototrophic Rhodobacter Species, Isolated from Mesophilic Conditions at Yellowstone National Park.</title>
        <authorList>
            <person name="Kyndt J.A."/>
            <person name="Robertson S."/>
            <person name="Shoffstall I.B."/>
            <person name="Ramaley R.F."/>
            <person name="Meyer T.E."/>
        </authorList>
    </citation>
    <scope>NUCLEOTIDE SEQUENCE [LARGE SCALE GENOMIC DNA]</scope>
    <source>
        <strain evidence="2 3">M37P</strain>
    </source>
</reference>
<evidence type="ECO:0000256" key="1">
    <source>
        <dbReference type="SAM" id="Phobius"/>
    </source>
</evidence>
<proteinExistence type="predicted"/>
<dbReference type="RefSeq" id="WP_166402588.1">
    <property type="nucleotide sequence ID" value="NZ_JAANHS010000004.1"/>
</dbReference>
<organism evidence="2 3">
    <name type="scientific">Rhodobacter calidifons</name>
    <dbReference type="NCBI Taxonomy" id="2715277"/>
    <lineage>
        <taxon>Bacteria</taxon>
        <taxon>Pseudomonadati</taxon>
        <taxon>Pseudomonadota</taxon>
        <taxon>Alphaproteobacteria</taxon>
        <taxon>Rhodobacterales</taxon>
        <taxon>Rhodobacter group</taxon>
        <taxon>Rhodobacter</taxon>
    </lineage>
</organism>
<keyword evidence="3" id="KW-1185">Reference proteome</keyword>
<evidence type="ECO:0000313" key="3">
    <source>
        <dbReference type="Proteomes" id="UP001515660"/>
    </source>
</evidence>
<dbReference type="Proteomes" id="UP001515660">
    <property type="component" value="Unassembled WGS sequence"/>
</dbReference>
<protein>
    <submittedName>
        <fullName evidence="2">DUF2189 domain-containing protein</fullName>
    </submittedName>
</protein>